<sequence length="1114" mass="123351">MAITRGRLSRSLHIAHRRSPSELTPLIAEQLALQKRLEQLQQQQQQIISQQQQMGISSSASATNSAFRKNPAFPSFAASSSSPSAPSFSLPQPNPDFIGHRRAQSTNAFAESSSAPMPPPSSISRQASHPSAHSSISGHGRRHSLALTEAKRAAAISQQLRTSPSSTIPGQVSQQAYSATSPTVPSSGVFQFPPPSSSPDKGNSSPTHQGPAIHIRSPSNEIPASNPGTSPHPTSHSRFSSLGHSRSTSTHTRFGHERASSRSFLQSNYDGGFNAGNRRHAPSASVSSISSQSHGQRKSLFTPYLPQAALPGLIAEGKLVAGILRVNKKNRSDAYVSTGGLLDADIYICGSKDRNRALEGDLVAVELLAVDEVWNAKRDKEEKKKRRDLEEGSTANSFGLQRRGSLRQRPIQKKNDDVEVEGQSILLTEEEEINDELKPLYAGHVVAIIDRVPGQLFSGNLGLLRPSSQATKDKQDVDRKDTSSKSSDRPKIVWFKPTDKRVPLVAIPIEQAPSDFVENHQSYADKLFVASIKRWPITSLHPFGTLVEELGSSEDAEVEIKAILRDNNFVAEEFSETLIRSCPADRNTLSESLVSSRHDLRHTNPIAIAQYDVESGSEIAVDYYQNETAGRLTIHIADVSNFLAPGSALEREARKRGSSACLSKDRIIQMLPPEFLKAVGFVPGKERVSIAIQFDIDRRTYETTAGPRIFRAVIKPENAITYEDIDSIHDPTSTLNIDARLSDTIKALAVVAKGLRQRRYGVHPSSPAAGVPILRVLDQLDDELVYISDHIFASSPSVEMMSEISIQTNSIIAKTLYDSLGGRALLRHQPQPFIPKLSEFSYKMQKLGLYVDVSSGSALCRSLFQITDDTVRHGLETLLVKYMERAKYYVPEKVDPDFYEHYLFNLPVYTHFDRPFSRYADIVTHQQLSAVLTNSEYNEDIDGLAKAAEHYNFRKESSANAQMQAIHLRLCQKIDQMSKETGQLICDGLVINVYDSAFDVLIPEFGIEKRVHGDQLPLHKAEYNKETRTLELFWQKGVDPATYVPVDEQESALSLPNPLEEYLKNLKVRVDGNNYIQEINELRHVPIILRADLGKSSLPCLSVRTLNPFLNYDN</sequence>
<dbReference type="Gene3D" id="2.40.50.700">
    <property type="match status" value="1"/>
</dbReference>
<comment type="similarity">
    <text evidence="1">Belongs to the RNR ribonuclease family.</text>
</comment>
<name>A0A1E4TJ48_9ASCO</name>
<accession>A0A1E4TJ48</accession>
<dbReference type="PANTHER" id="PTHR23355:SF9">
    <property type="entry name" value="DIS3-LIKE EXONUCLEASE 2"/>
    <property type="match status" value="1"/>
</dbReference>
<dbReference type="GO" id="GO:0060237">
    <property type="term" value="P:regulation of fungal-type cell wall organization"/>
    <property type="evidence" value="ECO:0007669"/>
    <property type="project" value="EnsemblFungi"/>
</dbReference>
<dbReference type="GO" id="GO:0000932">
    <property type="term" value="C:P-body"/>
    <property type="evidence" value="ECO:0007669"/>
    <property type="project" value="EnsemblFungi"/>
</dbReference>
<dbReference type="Proteomes" id="UP000095023">
    <property type="component" value="Unassembled WGS sequence"/>
</dbReference>
<dbReference type="AlphaFoldDB" id="A0A1E4TJ48"/>
<dbReference type="GO" id="GO:0008298">
    <property type="term" value="P:intracellular mRNA localization"/>
    <property type="evidence" value="ECO:0007669"/>
    <property type="project" value="EnsemblFungi"/>
</dbReference>
<evidence type="ECO:0000256" key="1">
    <source>
        <dbReference type="ARBA" id="ARBA00005785"/>
    </source>
</evidence>
<dbReference type="Pfam" id="PF17849">
    <property type="entry name" value="OB_Dis3"/>
    <property type="match status" value="1"/>
</dbReference>
<dbReference type="FunFam" id="2.40.50.690:FF:000001">
    <property type="entry name" value="Cell wall biogenesis protein"/>
    <property type="match status" value="1"/>
</dbReference>
<feature type="compositionally biased region" description="Polar residues" evidence="2">
    <location>
        <begin position="198"/>
        <end position="208"/>
    </location>
</feature>
<dbReference type="SMART" id="SM00955">
    <property type="entry name" value="RNB"/>
    <property type="match status" value="1"/>
</dbReference>
<feature type="region of interest" description="Disordered" evidence="2">
    <location>
        <begin position="75"/>
        <end position="291"/>
    </location>
</feature>
<dbReference type="Gene3D" id="2.40.50.690">
    <property type="match status" value="1"/>
</dbReference>
<dbReference type="OrthoDB" id="372421at2759"/>
<organism evidence="4 5">
    <name type="scientific">Tortispora caseinolytica NRRL Y-17796</name>
    <dbReference type="NCBI Taxonomy" id="767744"/>
    <lineage>
        <taxon>Eukaryota</taxon>
        <taxon>Fungi</taxon>
        <taxon>Dikarya</taxon>
        <taxon>Ascomycota</taxon>
        <taxon>Saccharomycotina</taxon>
        <taxon>Trigonopsidomycetes</taxon>
        <taxon>Trigonopsidales</taxon>
        <taxon>Trigonopsidaceae</taxon>
        <taxon>Tortispora</taxon>
    </lineage>
</organism>
<dbReference type="GO" id="GO:0010494">
    <property type="term" value="C:cytoplasmic stress granule"/>
    <property type="evidence" value="ECO:0007669"/>
    <property type="project" value="EnsemblFungi"/>
</dbReference>
<dbReference type="GO" id="GO:0048027">
    <property type="term" value="F:mRNA 5'-UTR binding"/>
    <property type="evidence" value="ECO:0007669"/>
    <property type="project" value="EnsemblFungi"/>
</dbReference>
<dbReference type="InterPro" id="IPR050180">
    <property type="entry name" value="RNR_Ribonuclease"/>
</dbReference>
<dbReference type="GO" id="GO:0000175">
    <property type="term" value="F:3'-5'-RNA exonuclease activity"/>
    <property type="evidence" value="ECO:0007669"/>
    <property type="project" value="TreeGrafter"/>
</dbReference>
<evidence type="ECO:0000256" key="2">
    <source>
        <dbReference type="SAM" id="MobiDB-lite"/>
    </source>
</evidence>
<feature type="domain" description="RNB" evidence="3">
    <location>
        <begin position="597"/>
        <end position="934"/>
    </location>
</feature>
<dbReference type="GO" id="GO:0006402">
    <property type="term" value="P:mRNA catabolic process"/>
    <property type="evidence" value="ECO:0007669"/>
    <property type="project" value="TreeGrafter"/>
</dbReference>
<gene>
    <name evidence="4" type="ORF">CANCADRAFT_55517</name>
</gene>
<feature type="region of interest" description="Disordered" evidence="2">
    <location>
        <begin position="467"/>
        <end position="490"/>
    </location>
</feature>
<evidence type="ECO:0000313" key="4">
    <source>
        <dbReference type="EMBL" id="ODV91698.1"/>
    </source>
</evidence>
<evidence type="ECO:0000259" key="3">
    <source>
        <dbReference type="SMART" id="SM00955"/>
    </source>
</evidence>
<feature type="compositionally biased region" description="Low complexity" evidence="2">
    <location>
        <begin position="75"/>
        <end position="89"/>
    </location>
</feature>
<dbReference type="InterPro" id="IPR041505">
    <property type="entry name" value="Dis3_CSD2"/>
</dbReference>
<dbReference type="FunFam" id="2.40.50.700:FF:000002">
    <property type="entry name" value="Cell wall biogenesis protein"/>
    <property type="match status" value="1"/>
</dbReference>
<dbReference type="GO" id="GO:0003730">
    <property type="term" value="F:mRNA 3'-UTR binding"/>
    <property type="evidence" value="ECO:0007669"/>
    <property type="project" value="EnsemblFungi"/>
</dbReference>
<dbReference type="Pfam" id="PF17877">
    <property type="entry name" value="Dis3l2_C_term"/>
    <property type="match status" value="1"/>
</dbReference>
<dbReference type="InterPro" id="IPR012340">
    <property type="entry name" value="NA-bd_OB-fold"/>
</dbReference>
<dbReference type="InterPro" id="IPR041093">
    <property type="entry name" value="Dis3l2-like_C"/>
</dbReference>
<proteinExistence type="inferred from homology"/>
<dbReference type="GO" id="GO:0005634">
    <property type="term" value="C:nucleus"/>
    <property type="evidence" value="ECO:0007669"/>
    <property type="project" value="EnsemblFungi"/>
</dbReference>
<reference evidence="5" key="1">
    <citation type="submission" date="2016-02" db="EMBL/GenBank/DDBJ databases">
        <title>Comparative genomics of biotechnologically important yeasts.</title>
        <authorList>
            <consortium name="DOE Joint Genome Institute"/>
            <person name="Riley R."/>
            <person name="Haridas S."/>
            <person name="Wolfe K.H."/>
            <person name="Lopes M.R."/>
            <person name="Hittinger C.T."/>
            <person name="Goker M."/>
            <person name="Salamov A."/>
            <person name="Wisecaver J."/>
            <person name="Long T.M."/>
            <person name="Aerts A.L."/>
            <person name="Barry K."/>
            <person name="Choi C."/>
            <person name="Clum A."/>
            <person name="Coughlan A.Y."/>
            <person name="Deshpande S."/>
            <person name="Douglass A.P."/>
            <person name="Hanson S.J."/>
            <person name="Klenk H.-P."/>
            <person name="Labutti K."/>
            <person name="Lapidus A."/>
            <person name="Lindquist E."/>
            <person name="Lipzen A."/>
            <person name="Meier-Kolthoff J.P."/>
            <person name="Ohm R.A."/>
            <person name="Otillar R.P."/>
            <person name="Pangilinan J."/>
            <person name="Peng Y."/>
            <person name="Rokas A."/>
            <person name="Rosa C.A."/>
            <person name="Scheuner C."/>
            <person name="Sibirny A.A."/>
            <person name="Slot J.C."/>
            <person name="Stielow J.B."/>
            <person name="Sun H."/>
            <person name="Kurtzman C.P."/>
            <person name="Blackwell M."/>
            <person name="Jeffries T.W."/>
            <person name="Grigoriev I.V."/>
        </authorList>
    </citation>
    <scope>NUCLEOTIDE SEQUENCE [LARGE SCALE GENOMIC DNA]</scope>
    <source>
        <strain evidence="5">NRRL Y-17796</strain>
    </source>
</reference>
<feature type="region of interest" description="Disordered" evidence="2">
    <location>
        <begin position="379"/>
        <end position="419"/>
    </location>
</feature>
<dbReference type="EMBL" id="KV453841">
    <property type="protein sequence ID" value="ODV91698.1"/>
    <property type="molecule type" value="Genomic_DNA"/>
</dbReference>
<feature type="compositionally biased region" description="Polar residues" evidence="2">
    <location>
        <begin position="156"/>
        <end position="189"/>
    </location>
</feature>
<protein>
    <recommendedName>
        <fullName evidence="3">RNB domain-containing protein</fullName>
    </recommendedName>
</protein>
<dbReference type="InterPro" id="IPR001900">
    <property type="entry name" value="RNase_II/R"/>
</dbReference>
<dbReference type="SUPFAM" id="SSF50249">
    <property type="entry name" value="Nucleic acid-binding proteins"/>
    <property type="match status" value="2"/>
</dbReference>
<feature type="compositionally biased region" description="Basic and acidic residues" evidence="2">
    <location>
        <begin position="379"/>
        <end position="390"/>
    </location>
</feature>
<dbReference type="GO" id="GO:0005935">
    <property type="term" value="C:cellular bud neck"/>
    <property type="evidence" value="ECO:0007669"/>
    <property type="project" value="EnsemblFungi"/>
</dbReference>
<feature type="compositionally biased region" description="Basic and acidic residues" evidence="2">
    <location>
        <begin position="471"/>
        <end position="490"/>
    </location>
</feature>
<evidence type="ECO:0000313" key="5">
    <source>
        <dbReference type="Proteomes" id="UP000095023"/>
    </source>
</evidence>
<dbReference type="Gene3D" id="2.40.50.140">
    <property type="entry name" value="Nucleic acid-binding proteins"/>
    <property type="match status" value="1"/>
</dbReference>
<dbReference type="GO" id="GO:1903450">
    <property type="term" value="P:regulation of G1 to G0 transition"/>
    <property type="evidence" value="ECO:0007669"/>
    <property type="project" value="EnsemblFungi"/>
</dbReference>
<dbReference type="GO" id="GO:0000900">
    <property type="term" value="F:mRNA regulatory element binding translation repressor activity"/>
    <property type="evidence" value="ECO:0007669"/>
    <property type="project" value="EnsemblFungi"/>
</dbReference>
<feature type="compositionally biased region" description="Polar residues" evidence="2">
    <location>
        <begin position="217"/>
        <end position="252"/>
    </location>
</feature>
<dbReference type="Pfam" id="PF00773">
    <property type="entry name" value="RNB"/>
    <property type="match status" value="1"/>
</dbReference>
<dbReference type="PANTHER" id="PTHR23355">
    <property type="entry name" value="RIBONUCLEASE"/>
    <property type="match status" value="1"/>
</dbReference>
<keyword evidence="5" id="KW-1185">Reference proteome</keyword>